<gene>
    <name evidence="4" type="ORF">HJG63_003976</name>
</gene>
<dbReference type="GO" id="GO:0005858">
    <property type="term" value="C:axonemal dynein complex"/>
    <property type="evidence" value="ECO:0007669"/>
    <property type="project" value="TreeGrafter"/>
</dbReference>
<dbReference type="GO" id="GO:0051959">
    <property type="term" value="F:dynein light intermediate chain binding"/>
    <property type="evidence" value="ECO:0007669"/>
    <property type="project" value="InterPro"/>
</dbReference>
<dbReference type="InterPro" id="IPR013594">
    <property type="entry name" value="Dynein_heavy_tail"/>
</dbReference>
<comment type="caution">
    <text evidence="4">The sequence shown here is derived from an EMBL/GenBank/DDBJ whole genome shotgun (WGS) entry which is preliminary data.</text>
</comment>
<dbReference type="AlphaFoldDB" id="A0A7J8G740"/>
<protein>
    <submittedName>
        <fullName evidence="4">Dynein axonemal heavy chain 9</fullName>
    </submittedName>
</protein>
<dbReference type="EMBL" id="JACASE010000006">
    <property type="protein sequence ID" value="KAF6455678.1"/>
    <property type="molecule type" value="Genomic_DNA"/>
</dbReference>
<keyword evidence="5" id="KW-1185">Reference proteome</keyword>
<evidence type="ECO:0000313" key="5">
    <source>
        <dbReference type="Proteomes" id="UP000593571"/>
    </source>
</evidence>
<evidence type="ECO:0000256" key="1">
    <source>
        <dbReference type="SAM" id="Coils"/>
    </source>
</evidence>
<dbReference type="Pfam" id="PF08385">
    <property type="entry name" value="DHC_N1"/>
    <property type="match status" value="1"/>
</dbReference>
<reference evidence="4 5" key="1">
    <citation type="journal article" date="2020" name="Nature">
        <title>Six reference-quality genomes reveal evolution of bat adaptations.</title>
        <authorList>
            <person name="Jebb D."/>
            <person name="Huang Z."/>
            <person name="Pippel M."/>
            <person name="Hughes G.M."/>
            <person name="Lavrichenko K."/>
            <person name="Devanna P."/>
            <person name="Winkler S."/>
            <person name="Jermiin L.S."/>
            <person name="Skirmuntt E.C."/>
            <person name="Katzourakis A."/>
            <person name="Burkitt-Gray L."/>
            <person name="Ray D.A."/>
            <person name="Sullivan K.A.M."/>
            <person name="Roscito J.G."/>
            <person name="Kirilenko B.M."/>
            <person name="Davalos L.M."/>
            <person name="Corthals A.P."/>
            <person name="Power M.L."/>
            <person name="Jones G."/>
            <person name="Ransome R.D."/>
            <person name="Dechmann D.K.N."/>
            <person name="Locatelli A.G."/>
            <person name="Puechmaille S.J."/>
            <person name="Fedrigo O."/>
            <person name="Jarvis E.D."/>
            <person name="Hiller M."/>
            <person name="Vernes S.C."/>
            <person name="Myers E.W."/>
            <person name="Teeling E.C."/>
        </authorList>
    </citation>
    <scope>NUCLEOTIDE SEQUENCE [LARGE SCALE GENOMIC DNA]</scope>
    <source>
        <strain evidence="4">MRouAeg1</strain>
        <tissue evidence="4">Muscle</tissue>
    </source>
</reference>
<sequence length="1145" mass="132461">MPSAEERAALAEENAHQEPGADPRLRLLGAYVAQSLRPAAGAWERCAGTAEAEQLFHAFLDRNATEGPRPLLVVRPEPGGLAVQPGLDAGPPESSTPRAKGLFFLRTRPEPPGPSSLRGAVLCGDVPVAPLEHLAALFSEVVIPVLANEKNHLDWPHVVCQDVQQHAHSLQCDLLVILEQVRGKTLLPLPVGSEKMEFVDSKSETLLDSTDKSVIYAIESAVIQWSHQVQVVLKRESSQPLLQGDNPTPKVELEFWKRRSEDLEYIYNQLRTIKVRGMVGLLDKLQSSYFPAFQAMFRDVAAALAEAQDIHMHLMPLYHHLETLEGMEFPEVKPWLRPLLHVVCLIWASCKSYRSPGRLTVLLQEICNLLIQQASDYLGPEDLMRSEVEESQRKLQVVMDTLNFFKQVFQDRRENLHTYFKEDQEVKEWDFQSSLVFVRLDGFLRRLHMVQDLLKTILDFHKLEKLEFSGIRGNALSQQVQKMYDEFQEMHRIFSEFSYDCLDPQDMEFENDVSKFNQRVADLDRRLGTIFIQAFDDVPDLEHAFKLLDIAGSLLERPLIARDTSDKYLVLIKMFNKDLDTVRIIYSQHVQEEEEFGFSLVHKNMPSVAGGLRWAQNLRHRIQGPFANFRCITHLCMESPEGKRMIQKYEDMLSLLEKYETKLYEDWCQTVSEKSQYNLSQPLLKRDPETKQITVNFNPQLISVLKEMSYLQPRQMKHIPETAAVMFSSREFYRQLVANLELTANWYNKVMKTLLEVEFPLVEEELKNIDLCLRAAQETLNWKTEGIWDYVIRITNSIHDLEQRIQKTKDNVEEIQNIMKTWVSPIFKRKDGKKECLLSMDDQHERMEKYYNHIKESGLKIHALVQDNLHLFSADPTSNIWKTYVNYIDDMMLDGFFLAIECSLKYLLENTECKAGLTPIFEAQMSLEIPEIVFSPSLEFGVKGGFYDIVEGLITSIFRISSLVPRLSPLNSSPHYQVDMEGMTDLARMRNMLMERVQSMMALCCIYQNTFSQYSYLYLEDRKEILGQFLLYGHVLTPEEIEAHAEDSIPENPPLLHQFKAQIDSYEKLYEDVCRLDPIKVFDNWMKVDVRPFKASLLNIIKRWSLMFKQHLIDYVTNSYNLLWFSQPDTVRTSLPGTGTLRWGA</sequence>
<keyword evidence="1" id="KW-0175">Coiled coil</keyword>
<proteinExistence type="predicted"/>
<dbReference type="PANTHER" id="PTHR46532">
    <property type="entry name" value="MALE FERTILITY FACTOR KL5"/>
    <property type="match status" value="1"/>
</dbReference>
<dbReference type="Proteomes" id="UP000593571">
    <property type="component" value="Unassembled WGS sequence"/>
</dbReference>
<accession>A0A7J8G740</accession>
<dbReference type="GO" id="GO:0045505">
    <property type="term" value="F:dynein intermediate chain binding"/>
    <property type="evidence" value="ECO:0007669"/>
    <property type="project" value="InterPro"/>
</dbReference>
<dbReference type="GO" id="GO:0007018">
    <property type="term" value="P:microtubule-based movement"/>
    <property type="evidence" value="ECO:0007669"/>
    <property type="project" value="InterPro"/>
</dbReference>
<evidence type="ECO:0000313" key="4">
    <source>
        <dbReference type="EMBL" id="KAF6455678.1"/>
    </source>
</evidence>
<dbReference type="PANTHER" id="PTHR46532:SF11">
    <property type="entry name" value="DYNEIN AXONEMAL HEAVY CHAIN 12"/>
    <property type="match status" value="1"/>
</dbReference>
<feature type="domain" description="Dynein heavy chain tail" evidence="3">
    <location>
        <begin position="215"/>
        <end position="790"/>
    </location>
</feature>
<organism evidence="4 5">
    <name type="scientific">Rousettus aegyptiacus</name>
    <name type="common">Egyptian fruit bat</name>
    <name type="synonym">Pteropus aegyptiacus</name>
    <dbReference type="NCBI Taxonomy" id="9407"/>
    <lineage>
        <taxon>Eukaryota</taxon>
        <taxon>Metazoa</taxon>
        <taxon>Chordata</taxon>
        <taxon>Craniata</taxon>
        <taxon>Vertebrata</taxon>
        <taxon>Euteleostomi</taxon>
        <taxon>Mammalia</taxon>
        <taxon>Eutheria</taxon>
        <taxon>Laurasiatheria</taxon>
        <taxon>Chiroptera</taxon>
        <taxon>Yinpterochiroptera</taxon>
        <taxon>Pteropodoidea</taxon>
        <taxon>Pteropodidae</taxon>
        <taxon>Rousettinae</taxon>
        <taxon>Rousettus</taxon>
    </lineage>
</organism>
<name>A0A7J8G740_ROUAE</name>
<dbReference type="InterPro" id="IPR026983">
    <property type="entry name" value="DHC"/>
</dbReference>
<evidence type="ECO:0000259" key="3">
    <source>
        <dbReference type="Pfam" id="PF08385"/>
    </source>
</evidence>
<evidence type="ECO:0000256" key="2">
    <source>
        <dbReference type="SAM" id="MobiDB-lite"/>
    </source>
</evidence>
<feature type="region of interest" description="Disordered" evidence="2">
    <location>
        <begin position="1"/>
        <end position="22"/>
    </location>
</feature>
<feature type="coiled-coil region" evidence="1">
    <location>
        <begin position="791"/>
        <end position="818"/>
    </location>
</feature>